<sequence length="77" mass="8721">MPGRFADYPVFAAVAARHHARWEVTHHEGEPVPYRARHRTCEITLASDDVEILGFALSAFEPASYVRPYAPRAEEAR</sequence>
<evidence type="ECO:0000313" key="1">
    <source>
        <dbReference type="EMBL" id="RCV61977.1"/>
    </source>
</evidence>
<protein>
    <submittedName>
        <fullName evidence="1">Uncharacterized protein</fullName>
    </submittedName>
</protein>
<gene>
    <name evidence="1" type="ORF">DEF24_02775</name>
</gene>
<keyword evidence="2" id="KW-1185">Reference proteome</keyword>
<comment type="caution">
    <text evidence="1">The sequence shown here is derived from an EMBL/GenBank/DDBJ whole genome shotgun (WGS) entry which is preliminary data.</text>
</comment>
<organism evidence="1 2">
    <name type="scientific">Marinitenerispora sediminis</name>
    <dbReference type="NCBI Taxonomy" id="1931232"/>
    <lineage>
        <taxon>Bacteria</taxon>
        <taxon>Bacillati</taxon>
        <taxon>Actinomycetota</taxon>
        <taxon>Actinomycetes</taxon>
        <taxon>Streptosporangiales</taxon>
        <taxon>Nocardiopsidaceae</taxon>
        <taxon>Marinitenerispora</taxon>
    </lineage>
</organism>
<name>A0A368TAI2_9ACTN</name>
<reference evidence="1 2" key="1">
    <citation type="submission" date="2018-04" db="EMBL/GenBank/DDBJ databases">
        <title>Novel actinobacteria from marine sediment.</title>
        <authorList>
            <person name="Ng Z.Y."/>
            <person name="Tan G.Y.A."/>
        </authorList>
    </citation>
    <scope>NUCLEOTIDE SEQUENCE [LARGE SCALE GENOMIC DNA]</scope>
    <source>
        <strain evidence="1 2">TPS81</strain>
    </source>
</reference>
<dbReference type="EMBL" id="QEIN01000012">
    <property type="protein sequence ID" value="RCV61977.1"/>
    <property type="molecule type" value="Genomic_DNA"/>
</dbReference>
<accession>A0A368TAI2</accession>
<dbReference type="OrthoDB" id="3434578at2"/>
<evidence type="ECO:0000313" key="2">
    <source>
        <dbReference type="Proteomes" id="UP000253318"/>
    </source>
</evidence>
<dbReference type="AlphaFoldDB" id="A0A368TAI2"/>
<dbReference type="Proteomes" id="UP000253318">
    <property type="component" value="Unassembled WGS sequence"/>
</dbReference>
<dbReference type="RefSeq" id="WP_114396103.1">
    <property type="nucleotide sequence ID" value="NZ_QEIM01000003.1"/>
</dbReference>
<proteinExistence type="predicted"/>